<keyword evidence="3" id="KW-1185">Reference proteome</keyword>
<name>A0A0V1H383_9BILA</name>
<proteinExistence type="predicted"/>
<accession>A0A0V1H383</accession>
<organism evidence="2 3">
    <name type="scientific">Trichinella zimbabwensis</name>
    <dbReference type="NCBI Taxonomy" id="268475"/>
    <lineage>
        <taxon>Eukaryota</taxon>
        <taxon>Metazoa</taxon>
        <taxon>Ecdysozoa</taxon>
        <taxon>Nematoda</taxon>
        <taxon>Enoplea</taxon>
        <taxon>Dorylaimia</taxon>
        <taxon>Trichinellida</taxon>
        <taxon>Trichinellidae</taxon>
        <taxon>Trichinella</taxon>
    </lineage>
</organism>
<reference evidence="2 3" key="1">
    <citation type="submission" date="2015-01" db="EMBL/GenBank/DDBJ databases">
        <title>Evolution of Trichinella species and genotypes.</title>
        <authorList>
            <person name="Korhonen P.K."/>
            <person name="Edoardo P."/>
            <person name="Giuseppe L.R."/>
            <person name="Gasser R.B."/>
        </authorList>
    </citation>
    <scope>NUCLEOTIDE SEQUENCE [LARGE SCALE GENOMIC DNA]</scope>
    <source>
        <strain evidence="2">ISS1029</strain>
    </source>
</reference>
<comment type="caution">
    <text evidence="2">The sequence shown here is derived from an EMBL/GenBank/DDBJ whole genome shotgun (WGS) entry which is preliminary data.</text>
</comment>
<evidence type="ECO:0000256" key="1">
    <source>
        <dbReference type="SAM" id="MobiDB-lite"/>
    </source>
</evidence>
<dbReference type="Proteomes" id="UP000055024">
    <property type="component" value="Unassembled WGS sequence"/>
</dbReference>
<feature type="region of interest" description="Disordered" evidence="1">
    <location>
        <begin position="1"/>
        <end position="28"/>
    </location>
</feature>
<protein>
    <submittedName>
        <fullName evidence="2">Uncharacterized protein</fullName>
    </submittedName>
</protein>
<gene>
    <name evidence="2" type="ORF">T11_12682</name>
</gene>
<dbReference type="AlphaFoldDB" id="A0A0V1H383"/>
<dbReference type="OrthoDB" id="5919887at2759"/>
<dbReference type="EMBL" id="JYDP01000162">
    <property type="protein sequence ID" value="KRZ04538.1"/>
    <property type="molecule type" value="Genomic_DNA"/>
</dbReference>
<sequence>MIGQRVASGRPAPVDDLPLRPGQRPGPIALIHPRQRRVAVSLAPLMVRLVDSFPHRAIDTMPPHCIYIFGGRMSRVQGPSITGRRINTVRACELFCYLRSIDYDHMSSASFHLSAIDRLNICVEARNSAASVWPSFWPAGRIVSGQIMLPELLFRGYMPFKYECTFPVKAEKMAPTRRDTSHALTRSHKKNKTKAEYGQARKSLWEIRC</sequence>
<evidence type="ECO:0000313" key="2">
    <source>
        <dbReference type="EMBL" id="KRZ04538.1"/>
    </source>
</evidence>
<evidence type="ECO:0000313" key="3">
    <source>
        <dbReference type="Proteomes" id="UP000055024"/>
    </source>
</evidence>